<dbReference type="GO" id="GO:0006935">
    <property type="term" value="P:chemotaxis"/>
    <property type="evidence" value="ECO:0007669"/>
    <property type="project" value="InterPro"/>
</dbReference>
<gene>
    <name evidence="2" type="ORF">D0433_08365</name>
</gene>
<dbReference type="AlphaFoldDB" id="A0A395M123"/>
<proteinExistence type="predicted"/>
<dbReference type="Gene3D" id="2.40.50.180">
    <property type="entry name" value="CheA-289, Domain 4"/>
    <property type="match status" value="1"/>
</dbReference>
<dbReference type="PANTHER" id="PTHR22617">
    <property type="entry name" value="CHEMOTAXIS SENSOR HISTIDINE KINASE-RELATED"/>
    <property type="match status" value="1"/>
</dbReference>
<comment type="caution">
    <text evidence="2">The sequence shown here is derived from an EMBL/GenBank/DDBJ whole genome shotgun (WGS) entry which is preliminary data.</text>
</comment>
<dbReference type="InterPro" id="IPR039315">
    <property type="entry name" value="CheW"/>
</dbReference>
<feature type="domain" description="CheW-like" evidence="1">
    <location>
        <begin position="42"/>
        <end position="194"/>
    </location>
</feature>
<protein>
    <recommendedName>
        <fullName evidence="1">CheW-like domain-containing protein</fullName>
    </recommendedName>
</protein>
<dbReference type="PANTHER" id="PTHR22617:SF23">
    <property type="entry name" value="CHEMOTAXIS PROTEIN CHEW"/>
    <property type="match status" value="1"/>
</dbReference>
<dbReference type="GO" id="GO:0007165">
    <property type="term" value="P:signal transduction"/>
    <property type="evidence" value="ECO:0007669"/>
    <property type="project" value="InterPro"/>
</dbReference>
<dbReference type="PROSITE" id="PS50851">
    <property type="entry name" value="CHEW"/>
    <property type="match status" value="1"/>
</dbReference>
<evidence type="ECO:0000313" key="3">
    <source>
        <dbReference type="Proteomes" id="UP000266389"/>
    </source>
</evidence>
<dbReference type="EMBL" id="PHFL01000051">
    <property type="protein sequence ID" value="RFM23928.1"/>
    <property type="molecule type" value="Genomic_DNA"/>
</dbReference>
<dbReference type="InterPro" id="IPR036061">
    <property type="entry name" value="CheW-like_dom_sf"/>
</dbReference>
<organism evidence="2 3">
    <name type="scientific">Candidatus Thermochlorobacter aerophilus</name>
    <dbReference type="NCBI Taxonomy" id="1868324"/>
    <lineage>
        <taxon>Bacteria</taxon>
        <taxon>Pseudomonadati</taxon>
        <taxon>Chlorobiota</taxon>
        <taxon>Chlorobiia</taxon>
        <taxon>Chlorobiales</taxon>
        <taxon>Candidatus Thermochlorobacteriaceae</taxon>
        <taxon>Candidatus Thermochlorobacter</taxon>
    </lineage>
</organism>
<reference evidence="2 3" key="1">
    <citation type="journal article" date="2011" name="ISME J.">
        <title>Community ecology of hot spring cyanobacterial mats: predominant populations and their functional potential.</title>
        <authorList>
            <person name="Klatt C.G."/>
            <person name="Wood J.M."/>
            <person name="Rusch D.B."/>
            <person name="Bateson M.M."/>
            <person name="Hamamura N."/>
            <person name="Heidelberg J.F."/>
            <person name="Grossman A.R."/>
            <person name="Bhaya D."/>
            <person name="Cohan F.M."/>
            <person name="Kuhl M."/>
            <person name="Bryant D.A."/>
            <person name="Ward D.M."/>
        </authorList>
    </citation>
    <scope>NUCLEOTIDE SEQUENCE [LARGE SCALE GENOMIC DNA]</scope>
    <source>
        <strain evidence="2">OS</strain>
    </source>
</reference>
<evidence type="ECO:0000313" key="2">
    <source>
        <dbReference type="EMBL" id="RFM23928.1"/>
    </source>
</evidence>
<dbReference type="SUPFAM" id="SSF50341">
    <property type="entry name" value="CheW-like"/>
    <property type="match status" value="1"/>
</dbReference>
<dbReference type="Pfam" id="PF01584">
    <property type="entry name" value="CheW"/>
    <property type="match status" value="1"/>
</dbReference>
<dbReference type="SMART" id="SM00260">
    <property type="entry name" value="CheW"/>
    <property type="match status" value="1"/>
</dbReference>
<dbReference type="GO" id="GO:0005829">
    <property type="term" value="C:cytosol"/>
    <property type="evidence" value="ECO:0007669"/>
    <property type="project" value="TreeGrafter"/>
</dbReference>
<sequence>MDNEKNEIHLEDLNTLDSGAVKWISGLEKPDKASQEIEEEEYERYIAVLLGEKEVAFRVIDIEAILDVPRITPVPGLPDYILGICNVRGEITSVVDVRKILGINVQRQKTRRERAAEKMIILRGELYSVGFIVDSVLDVLRVAERSIVKISAADGELAHISQFARGLFTRVGEEGRDNDVILIDTEKLLSTRELMQFQ</sequence>
<accession>A0A395M123</accession>
<dbReference type="Gene3D" id="2.30.30.40">
    <property type="entry name" value="SH3 Domains"/>
    <property type="match status" value="1"/>
</dbReference>
<name>A0A395M123_9BACT</name>
<dbReference type="InterPro" id="IPR002545">
    <property type="entry name" value="CheW-lke_dom"/>
</dbReference>
<dbReference type="Proteomes" id="UP000266389">
    <property type="component" value="Unassembled WGS sequence"/>
</dbReference>
<evidence type="ECO:0000259" key="1">
    <source>
        <dbReference type="PROSITE" id="PS50851"/>
    </source>
</evidence>